<reference evidence="1" key="1">
    <citation type="submission" date="2016-06" db="UniProtKB">
        <authorList>
            <consortium name="WormBaseParasite"/>
        </authorList>
    </citation>
    <scope>IDENTIFICATION</scope>
</reference>
<protein>
    <submittedName>
        <fullName evidence="1">Cytochrome P450</fullName>
    </submittedName>
</protein>
<dbReference type="WBParaSite" id="GPUH_0002103701-mRNA-1">
    <property type="protein sequence ID" value="GPUH_0002103701-mRNA-1"/>
    <property type="gene ID" value="GPUH_0002103701"/>
</dbReference>
<dbReference type="AlphaFoldDB" id="A0A183EJ71"/>
<name>A0A183EJ71_9BILA</name>
<accession>A0A183EJ71</accession>
<evidence type="ECO:0000313" key="1">
    <source>
        <dbReference type="WBParaSite" id="GPUH_0002103701-mRNA-1"/>
    </source>
</evidence>
<sequence>LLSFLGLVIESYIKQKVDSSGEDAETVKAAVAEKCMGLFEDILQYHKHPKSVLLDDCND</sequence>
<organism evidence="1">
    <name type="scientific">Gongylonema pulchrum</name>
    <dbReference type="NCBI Taxonomy" id="637853"/>
    <lineage>
        <taxon>Eukaryota</taxon>
        <taxon>Metazoa</taxon>
        <taxon>Ecdysozoa</taxon>
        <taxon>Nematoda</taxon>
        <taxon>Chromadorea</taxon>
        <taxon>Rhabditida</taxon>
        <taxon>Spirurina</taxon>
        <taxon>Spiruromorpha</taxon>
        <taxon>Spiruroidea</taxon>
        <taxon>Gongylonematidae</taxon>
        <taxon>Gongylonema</taxon>
    </lineage>
</organism>
<proteinExistence type="predicted"/>